<evidence type="ECO:0000313" key="3">
    <source>
        <dbReference type="RefSeq" id="XP_022152078.1"/>
    </source>
</evidence>
<dbReference type="InterPro" id="IPR052843">
    <property type="entry name" value="ER_body_metal_sequester"/>
</dbReference>
<dbReference type="GeneID" id="111019877"/>
<feature type="transmembrane region" description="Helical" evidence="1">
    <location>
        <begin position="267"/>
        <end position="289"/>
    </location>
</feature>
<keyword evidence="1" id="KW-0812">Transmembrane</keyword>
<dbReference type="PANTHER" id="PTHR38937">
    <property type="entry name" value="MEMBRANE PROTEIN OF ER BODY-LIKE PROTEIN"/>
    <property type="match status" value="1"/>
</dbReference>
<accession>A0A6J1DDW9</accession>
<feature type="transmembrane region" description="Helical" evidence="1">
    <location>
        <begin position="376"/>
        <end position="400"/>
    </location>
</feature>
<evidence type="ECO:0000256" key="1">
    <source>
        <dbReference type="SAM" id="Phobius"/>
    </source>
</evidence>
<dbReference type="RefSeq" id="XP_022152078.1">
    <property type="nucleotide sequence ID" value="XM_022296386.1"/>
</dbReference>
<keyword evidence="1" id="KW-1133">Transmembrane helix</keyword>
<feature type="transmembrane region" description="Helical" evidence="1">
    <location>
        <begin position="240"/>
        <end position="261"/>
    </location>
</feature>
<feature type="transmembrane region" description="Helical" evidence="1">
    <location>
        <begin position="310"/>
        <end position="335"/>
    </location>
</feature>
<dbReference type="AlphaFoldDB" id="A0A6J1DDW9"/>
<keyword evidence="2" id="KW-1185">Reference proteome</keyword>
<dbReference type="Proteomes" id="UP000504603">
    <property type="component" value="Unplaced"/>
</dbReference>
<dbReference type="OrthoDB" id="1924921at2759"/>
<organism evidence="2 3">
    <name type="scientific">Momordica charantia</name>
    <name type="common">Bitter gourd</name>
    <name type="synonym">Balsam pear</name>
    <dbReference type="NCBI Taxonomy" id="3673"/>
    <lineage>
        <taxon>Eukaryota</taxon>
        <taxon>Viridiplantae</taxon>
        <taxon>Streptophyta</taxon>
        <taxon>Embryophyta</taxon>
        <taxon>Tracheophyta</taxon>
        <taxon>Spermatophyta</taxon>
        <taxon>Magnoliopsida</taxon>
        <taxon>eudicotyledons</taxon>
        <taxon>Gunneridae</taxon>
        <taxon>Pentapetalae</taxon>
        <taxon>rosids</taxon>
        <taxon>fabids</taxon>
        <taxon>Cucurbitales</taxon>
        <taxon>Cucurbitaceae</taxon>
        <taxon>Momordiceae</taxon>
        <taxon>Momordica</taxon>
    </lineage>
</organism>
<keyword evidence="1" id="KW-0472">Membrane</keyword>
<protein>
    <submittedName>
        <fullName evidence="3">Membrane protein of ER body 1-like</fullName>
    </submittedName>
</protein>
<sequence length="415" mass="46478">MATEGVSPIHADHELITSQEEFLEGFQKWLDLDAGRNNRLLGGSQKKNVSLTDLESRLSTARNKREKYGRIGTLPDEKTSLASRHQQNMERREGYSLDEIKKITKECFELLNRGLGKNHDKKFLFDAAKILSQSDVSVEKEVKEREDCSEKVKKISKAFLELFDDQHMKNVDKTFLYDFAKRIMSESDVSVQKKAKENELLNPLLPESSRAQQRDIAVTITPTESTETIQQRNEAKSWKILQCVVVGGLFESITSLVIVTSAATSNIISNGNILALALANLISGFFLIRHDLSITRKEQKLKQGNEMLRAAVHYSFHFTVAIISFILFGAVPPFVYAFTIGDKNLKLAIAAGVSLSCIALLAALKAHLQKLKHQAVISYIKTVASFMVFGVAAFVLSYLAGSLFGKLIEKVDWFE</sequence>
<gene>
    <name evidence="3" type="primary">LOC111019877</name>
</gene>
<dbReference type="KEGG" id="mcha:111019877"/>
<feature type="transmembrane region" description="Helical" evidence="1">
    <location>
        <begin position="347"/>
        <end position="364"/>
    </location>
</feature>
<evidence type="ECO:0000313" key="2">
    <source>
        <dbReference type="Proteomes" id="UP000504603"/>
    </source>
</evidence>
<dbReference type="PANTHER" id="PTHR38937:SF2">
    <property type="entry name" value="MEMBRANE PROTEIN OF ER BODY-LIKE PROTEIN ISOFORM X1"/>
    <property type="match status" value="1"/>
</dbReference>
<proteinExistence type="predicted"/>
<name>A0A6J1DDW9_MOMCH</name>
<reference evidence="3" key="1">
    <citation type="submission" date="2025-08" db="UniProtKB">
        <authorList>
            <consortium name="RefSeq"/>
        </authorList>
    </citation>
    <scope>IDENTIFICATION</scope>
    <source>
        <strain evidence="3">OHB3-1</strain>
    </source>
</reference>